<sequence>MDHAVPSRDAAPLLTGLGDPVDPAETGWASARLSALMGAGFPVRPGFVVTASARERALRETGVDGELAHLYRRAVTGLLDGAWGDGDAGLAGACHRARSLVLRAGLPDRLAADVLTRWSAHPGDPATDLTSLSTCVVDGRDLPTARALVDGTGGARGPGVTAALVAGWGSVFAPSVVAARTDAGHTASPRVAVLVQHGARPAVTGTVTTADPVTGRPDRVVVVARAATVGSGVRRWVFDPTGRLEWPGDASPATTPPLPEHQVLSVVELGLHLQAHADAPQSVQWNLDPEGLWVTDARTVHPPRGSARPRAPHRPPGDPGRTPPCPAPSPEDPGLEVGTAAPVR</sequence>
<evidence type="ECO:0000313" key="3">
    <source>
        <dbReference type="Proteomes" id="UP001373496"/>
    </source>
</evidence>
<evidence type="ECO:0008006" key="4">
    <source>
        <dbReference type="Google" id="ProtNLM"/>
    </source>
</evidence>
<dbReference type="InterPro" id="IPR013815">
    <property type="entry name" value="ATP_grasp_subdomain_1"/>
</dbReference>
<gene>
    <name evidence="2" type="ORF">UXQ13_20555</name>
</gene>
<feature type="region of interest" description="Disordered" evidence="1">
    <location>
        <begin position="297"/>
        <end position="344"/>
    </location>
</feature>
<dbReference type="Gene3D" id="3.30.1490.20">
    <property type="entry name" value="ATP-grasp fold, A domain"/>
    <property type="match status" value="1"/>
</dbReference>
<organism evidence="2 3">
    <name type="scientific">Klenkia terrae</name>
    <dbReference type="NCBI Taxonomy" id="1052259"/>
    <lineage>
        <taxon>Bacteria</taxon>
        <taxon>Bacillati</taxon>
        <taxon>Actinomycetota</taxon>
        <taxon>Actinomycetes</taxon>
        <taxon>Geodermatophilales</taxon>
        <taxon>Geodermatophilaceae</taxon>
        <taxon>Klenkia</taxon>
    </lineage>
</organism>
<evidence type="ECO:0000256" key="1">
    <source>
        <dbReference type="SAM" id="MobiDB-lite"/>
    </source>
</evidence>
<protein>
    <recommendedName>
        <fullName evidence="4">Pyruvate phosphate dikinase AMP/ATP-binding domain-containing protein</fullName>
    </recommendedName>
</protein>
<dbReference type="EMBL" id="JBAPLV010000030">
    <property type="protein sequence ID" value="MEI4280879.1"/>
    <property type="molecule type" value="Genomic_DNA"/>
</dbReference>
<reference evidence="2 3" key="1">
    <citation type="submission" date="2024-03" db="EMBL/GenBank/DDBJ databases">
        <title>Draft genome sequence of Klenkia terrae.</title>
        <authorList>
            <person name="Duangmal K."/>
            <person name="Chantavorakit T."/>
        </authorList>
    </citation>
    <scope>NUCLEOTIDE SEQUENCE [LARGE SCALE GENOMIC DNA]</scope>
    <source>
        <strain evidence="2 3">JCM 17786</strain>
    </source>
</reference>
<evidence type="ECO:0000313" key="2">
    <source>
        <dbReference type="EMBL" id="MEI4280879.1"/>
    </source>
</evidence>
<comment type="caution">
    <text evidence="2">The sequence shown here is derived from an EMBL/GenBank/DDBJ whole genome shotgun (WGS) entry which is preliminary data.</text>
</comment>
<feature type="compositionally biased region" description="Pro residues" evidence="1">
    <location>
        <begin position="317"/>
        <end position="331"/>
    </location>
</feature>
<keyword evidence="3" id="KW-1185">Reference proteome</keyword>
<dbReference type="RefSeq" id="WP_336392879.1">
    <property type="nucleotide sequence ID" value="NZ_JBAPLV010000030.1"/>
</dbReference>
<dbReference type="SUPFAM" id="SSF56059">
    <property type="entry name" value="Glutathione synthetase ATP-binding domain-like"/>
    <property type="match status" value="1"/>
</dbReference>
<accession>A0ABU8EB67</accession>
<dbReference type="Proteomes" id="UP001373496">
    <property type="component" value="Unassembled WGS sequence"/>
</dbReference>
<name>A0ABU8EB67_9ACTN</name>
<proteinExistence type="predicted"/>